<keyword evidence="3" id="KW-1185">Reference proteome</keyword>
<dbReference type="EMBL" id="CAMXCT030000047">
    <property type="protein sequence ID" value="CAL4760300.1"/>
    <property type="molecule type" value="Genomic_DNA"/>
</dbReference>
<evidence type="ECO:0000313" key="3">
    <source>
        <dbReference type="Proteomes" id="UP001152797"/>
    </source>
</evidence>
<name>A0A9P1BGD7_9DINO</name>
<proteinExistence type="predicted"/>
<comment type="caution">
    <text evidence="1">The sequence shown here is derived from an EMBL/GenBank/DDBJ whole genome shotgun (WGS) entry which is preliminary data.</text>
</comment>
<reference evidence="1" key="1">
    <citation type="submission" date="2022-10" db="EMBL/GenBank/DDBJ databases">
        <authorList>
            <person name="Chen Y."/>
            <person name="Dougan E. K."/>
            <person name="Chan C."/>
            <person name="Rhodes N."/>
            <person name="Thang M."/>
        </authorList>
    </citation>
    <scope>NUCLEOTIDE SEQUENCE</scope>
</reference>
<evidence type="ECO:0000313" key="1">
    <source>
        <dbReference type="EMBL" id="CAI3972988.1"/>
    </source>
</evidence>
<protein>
    <submittedName>
        <fullName evidence="1">Uncharacterized protein</fullName>
    </submittedName>
</protein>
<sequence>MVHSFDNTFRVMSRKELEAGVPIEGVAVVFAAQIFNDKCMTIVVRWLFRGSSIVVPQWFHCKPFSNGLHKPALGQIFDTTWGAKFSRPKTRASRPRRLFLSGAAAAMSILVRWDPAAQHFGLQSKFLLLEHSAVQTNVKQGRIDVKMGRPF</sequence>
<dbReference type="EMBL" id="CAMXCT020000047">
    <property type="protein sequence ID" value="CAL1126363.1"/>
    <property type="molecule type" value="Genomic_DNA"/>
</dbReference>
<dbReference type="AlphaFoldDB" id="A0A9P1BGD7"/>
<accession>A0A9P1BGD7</accession>
<dbReference type="Proteomes" id="UP001152797">
    <property type="component" value="Unassembled WGS sequence"/>
</dbReference>
<gene>
    <name evidence="1" type="ORF">C1SCF055_LOCUS1519</name>
</gene>
<reference evidence="2" key="2">
    <citation type="submission" date="2024-04" db="EMBL/GenBank/DDBJ databases">
        <authorList>
            <person name="Chen Y."/>
            <person name="Shah S."/>
            <person name="Dougan E. K."/>
            <person name="Thang M."/>
            <person name="Chan C."/>
        </authorList>
    </citation>
    <scope>NUCLEOTIDE SEQUENCE [LARGE SCALE GENOMIC DNA]</scope>
</reference>
<organism evidence="1">
    <name type="scientific">Cladocopium goreaui</name>
    <dbReference type="NCBI Taxonomy" id="2562237"/>
    <lineage>
        <taxon>Eukaryota</taxon>
        <taxon>Sar</taxon>
        <taxon>Alveolata</taxon>
        <taxon>Dinophyceae</taxon>
        <taxon>Suessiales</taxon>
        <taxon>Symbiodiniaceae</taxon>
        <taxon>Cladocopium</taxon>
    </lineage>
</organism>
<dbReference type="EMBL" id="CAMXCT010000047">
    <property type="protein sequence ID" value="CAI3972988.1"/>
    <property type="molecule type" value="Genomic_DNA"/>
</dbReference>
<evidence type="ECO:0000313" key="2">
    <source>
        <dbReference type="EMBL" id="CAL1126363.1"/>
    </source>
</evidence>